<dbReference type="InterPro" id="IPR017904">
    <property type="entry name" value="ADF/Cofilin"/>
</dbReference>
<dbReference type="InterPro" id="IPR002108">
    <property type="entry name" value="ADF-H"/>
</dbReference>
<name>L1LFN2_THEEQ</name>
<dbReference type="GO" id="GO:0015629">
    <property type="term" value="C:actin cytoskeleton"/>
    <property type="evidence" value="ECO:0007669"/>
    <property type="project" value="InterPro"/>
</dbReference>
<proteinExistence type="inferred from homology"/>
<dbReference type="STRING" id="1537102.L1LFN2"/>
<evidence type="ECO:0000313" key="5">
    <source>
        <dbReference type="Proteomes" id="UP000031512"/>
    </source>
</evidence>
<dbReference type="GO" id="GO:0030042">
    <property type="term" value="P:actin filament depolymerization"/>
    <property type="evidence" value="ECO:0007669"/>
    <property type="project" value="InterPro"/>
</dbReference>
<dbReference type="eggNOG" id="KOG1735">
    <property type="taxonomic scope" value="Eukaryota"/>
</dbReference>
<accession>L1LFN2</accession>
<dbReference type="PROSITE" id="PS51263">
    <property type="entry name" value="ADF_H"/>
    <property type="match status" value="1"/>
</dbReference>
<keyword evidence="2" id="KW-0009">Actin-binding</keyword>
<dbReference type="RefSeq" id="XP_004833517.1">
    <property type="nucleotide sequence ID" value="XM_004833460.1"/>
</dbReference>
<dbReference type="PANTHER" id="PTHR11913">
    <property type="entry name" value="COFILIN-RELATED"/>
    <property type="match status" value="1"/>
</dbReference>
<protein>
    <submittedName>
        <fullName evidence="4">Actin depolymerizing factor, putative</fullName>
    </submittedName>
</protein>
<dbReference type="SUPFAM" id="SSF55753">
    <property type="entry name" value="Actin depolymerizing proteins"/>
    <property type="match status" value="1"/>
</dbReference>
<dbReference type="OrthoDB" id="10249245at2759"/>
<gene>
    <name evidence="4" type="ORF">BEWA_041030</name>
</gene>
<evidence type="ECO:0000259" key="3">
    <source>
        <dbReference type="PROSITE" id="PS51263"/>
    </source>
</evidence>
<comment type="caution">
    <text evidence="4">The sequence shown here is derived from an EMBL/GenBank/DDBJ whole genome shotgun (WGS) entry which is preliminary data.</text>
</comment>
<keyword evidence="5" id="KW-1185">Reference proteome</keyword>
<dbReference type="Gene3D" id="3.40.20.10">
    <property type="entry name" value="Severin"/>
    <property type="match status" value="1"/>
</dbReference>
<dbReference type="GeneID" id="15807513"/>
<dbReference type="SMART" id="SM00102">
    <property type="entry name" value="ADF"/>
    <property type="match status" value="1"/>
</dbReference>
<evidence type="ECO:0000313" key="4">
    <source>
        <dbReference type="EMBL" id="EKX74065.1"/>
    </source>
</evidence>
<evidence type="ECO:0000256" key="2">
    <source>
        <dbReference type="ARBA" id="ARBA00023203"/>
    </source>
</evidence>
<dbReference type="Proteomes" id="UP000031512">
    <property type="component" value="Unassembled WGS sequence"/>
</dbReference>
<reference evidence="4 5" key="1">
    <citation type="journal article" date="2012" name="BMC Genomics">
        <title>Comparative genomic analysis and phylogenetic position of Theileria equi.</title>
        <authorList>
            <person name="Kappmeyer L.S."/>
            <person name="Thiagarajan M."/>
            <person name="Herndon D.R."/>
            <person name="Ramsay J.D."/>
            <person name="Caler E."/>
            <person name="Djikeng A."/>
            <person name="Gillespie J.J."/>
            <person name="Lau A.O."/>
            <person name="Roalson E.H."/>
            <person name="Silva J.C."/>
            <person name="Silva M.G."/>
            <person name="Suarez C.E."/>
            <person name="Ueti M.W."/>
            <person name="Nene V.M."/>
            <person name="Mealey R.H."/>
            <person name="Knowles D.P."/>
            <person name="Brayton K.A."/>
        </authorList>
    </citation>
    <scope>NUCLEOTIDE SEQUENCE [LARGE SCALE GENOMIC DNA]</scope>
    <source>
        <strain evidence="4 5">WA</strain>
    </source>
</reference>
<dbReference type="GO" id="GO:0003779">
    <property type="term" value="F:actin binding"/>
    <property type="evidence" value="ECO:0007669"/>
    <property type="project" value="UniProtKB-KW"/>
</dbReference>
<sequence>MESGIRVSEEAVAKFVEMKIKKTCKFLILVIKDDSVVVSKAGNGGVDELFAELPTGDCAFVVYDKGRELTLLMYAPLDATTNSRTIYSTTKQTVEKALEGSRIFKNLVEDHGELKDALA</sequence>
<organism evidence="4 5">
    <name type="scientific">Theileria equi strain WA</name>
    <dbReference type="NCBI Taxonomy" id="1537102"/>
    <lineage>
        <taxon>Eukaryota</taxon>
        <taxon>Sar</taxon>
        <taxon>Alveolata</taxon>
        <taxon>Apicomplexa</taxon>
        <taxon>Aconoidasida</taxon>
        <taxon>Piroplasmida</taxon>
        <taxon>Theileriidae</taxon>
        <taxon>Theileria</taxon>
    </lineage>
</organism>
<dbReference type="KEGG" id="beq:BEWA_041030"/>
<feature type="domain" description="ADF-H" evidence="3">
    <location>
        <begin position="4"/>
        <end position="119"/>
    </location>
</feature>
<dbReference type="AlphaFoldDB" id="L1LFN2"/>
<dbReference type="VEuPathDB" id="PiroplasmaDB:BEWA_041030"/>
<dbReference type="InterPro" id="IPR029006">
    <property type="entry name" value="ADF-H/Gelsolin-like_dom_sf"/>
</dbReference>
<dbReference type="Pfam" id="PF00241">
    <property type="entry name" value="Cofilin_ADF"/>
    <property type="match status" value="1"/>
</dbReference>
<comment type="similarity">
    <text evidence="1">Belongs to the actin-binding proteins ADF family.</text>
</comment>
<evidence type="ECO:0000256" key="1">
    <source>
        <dbReference type="ARBA" id="ARBA00006844"/>
    </source>
</evidence>
<dbReference type="EMBL" id="ACOU01000002">
    <property type="protein sequence ID" value="EKX74065.1"/>
    <property type="molecule type" value="Genomic_DNA"/>
</dbReference>